<keyword evidence="2" id="KW-1133">Transmembrane helix</keyword>
<gene>
    <name evidence="4" type="ORF">QYS48_32145</name>
</gene>
<comment type="similarity">
    <text evidence="1">Belongs to the TonB-dependent receptor family.</text>
</comment>
<feature type="transmembrane region" description="Helical" evidence="2">
    <location>
        <begin position="200"/>
        <end position="223"/>
    </location>
</feature>
<protein>
    <submittedName>
        <fullName evidence="4">M56 family metallopeptidase</fullName>
    </submittedName>
</protein>
<keyword evidence="1 2" id="KW-0812">Transmembrane</keyword>
<dbReference type="PANTHER" id="PTHR34978">
    <property type="entry name" value="POSSIBLE SENSOR-TRANSDUCER PROTEIN BLAR"/>
    <property type="match status" value="1"/>
</dbReference>
<name>A0AA51R861_9BACT</name>
<keyword evidence="1" id="KW-0813">Transport</keyword>
<dbReference type="InterPro" id="IPR037066">
    <property type="entry name" value="Plug_dom_sf"/>
</dbReference>
<keyword evidence="1" id="KW-1134">Transmembrane beta strand</keyword>
<dbReference type="RefSeq" id="WP_308356068.1">
    <property type="nucleotide sequence ID" value="NZ_CP129970.2"/>
</dbReference>
<keyword evidence="5" id="KW-1185">Reference proteome</keyword>
<organism evidence="4 5">
    <name type="scientific">Marivirga arenosa</name>
    <dbReference type="NCBI Taxonomy" id="3059076"/>
    <lineage>
        <taxon>Bacteria</taxon>
        <taxon>Pseudomonadati</taxon>
        <taxon>Bacteroidota</taxon>
        <taxon>Cytophagia</taxon>
        <taxon>Cytophagales</taxon>
        <taxon>Marivirgaceae</taxon>
        <taxon>Marivirga</taxon>
    </lineage>
</organism>
<comment type="subcellular location">
    <subcellularLocation>
        <location evidence="1">Cell outer membrane</location>
        <topology evidence="1">Multi-pass membrane protein</topology>
    </subcellularLocation>
</comment>
<dbReference type="CDD" id="cd07341">
    <property type="entry name" value="M56_BlaR1_MecR1_like"/>
    <property type="match status" value="1"/>
</dbReference>
<dbReference type="Gene3D" id="2.170.130.10">
    <property type="entry name" value="TonB-dependent receptor, plug domain"/>
    <property type="match status" value="1"/>
</dbReference>
<dbReference type="InterPro" id="IPR052173">
    <property type="entry name" value="Beta-lactam_resp_regulator"/>
</dbReference>
<proteinExistence type="inferred from homology"/>
<feature type="transmembrane region" description="Helical" evidence="2">
    <location>
        <begin position="290"/>
        <end position="311"/>
    </location>
</feature>
<keyword evidence="1" id="KW-0998">Cell outer membrane</keyword>
<feature type="transmembrane region" description="Helical" evidence="2">
    <location>
        <begin position="89"/>
        <end position="107"/>
    </location>
</feature>
<evidence type="ECO:0000313" key="5">
    <source>
        <dbReference type="Proteomes" id="UP001244443"/>
    </source>
</evidence>
<dbReference type="Proteomes" id="UP001244443">
    <property type="component" value="Chromosome"/>
</dbReference>
<feature type="transmembrane region" description="Helical" evidence="2">
    <location>
        <begin position="159"/>
        <end position="180"/>
    </location>
</feature>
<dbReference type="InterPro" id="IPR039426">
    <property type="entry name" value="TonB-dep_rcpt-like"/>
</dbReference>
<keyword evidence="1 2" id="KW-0472">Membrane</keyword>
<evidence type="ECO:0000259" key="3">
    <source>
        <dbReference type="Pfam" id="PF05569"/>
    </source>
</evidence>
<feature type="domain" description="Peptidase M56" evidence="3">
    <location>
        <begin position="46"/>
        <end position="281"/>
    </location>
</feature>
<evidence type="ECO:0000256" key="1">
    <source>
        <dbReference type="PROSITE-ProRule" id="PRU01360"/>
    </source>
</evidence>
<evidence type="ECO:0000313" key="4">
    <source>
        <dbReference type="EMBL" id="WMN06291.1"/>
    </source>
</evidence>
<dbReference type="GO" id="GO:0009279">
    <property type="term" value="C:cell outer membrane"/>
    <property type="evidence" value="ECO:0007669"/>
    <property type="project" value="UniProtKB-SubCell"/>
</dbReference>
<dbReference type="Gene3D" id="3.30.2010.10">
    <property type="entry name" value="Metalloproteases ('zincins'), catalytic domain"/>
    <property type="match status" value="1"/>
</dbReference>
<feature type="transmembrane region" description="Helical" evidence="2">
    <location>
        <begin position="21"/>
        <end position="39"/>
    </location>
</feature>
<dbReference type="PROSITE" id="PS52016">
    <property type="entry name" value="TONB_DEPENDENT_REC_3"/>
    <property type="match status" value="1"/>
</dbReference>
<dbReference type="AlphaFoldDB" id="A0AA51R861"/>
<dbReference type="InterPro" id="IPR008756">
    <property type="entry name" value="Peptidase_M56"/>
</dbReference>
<dbReference type="EMBL" id="CP129970">
    <property type="protein sequence ID" value="WMN06291.1"/>
    <property type="molecule type" value="Genomic_DNA"/>
</dbReference>
<reference evidence="4" key="1">
    <citation type="submission" date="2023-08" db="EMBL/GenBank/DDBJ databases">
        <title>Comparative genomics and taxonomic characterization of three novel marine species of genus Marivirga.</title>
        <authorList>
            <person name="Muhammad N."/>
            <person name="Kim S.-G."/>
        </authorList>
    </citation>
    <scope>NUCLEOTIDE SEQUENCE [LARGE SCALE GENOMIC DNA]</scope>
    <source>
        <strain evidence="4">ABR2-2</strain>
    </source>
</reference>
<sequence>MIKFFDLIFTKQTSTDRYYKNVFILIIFLSLNIGATLFLNDNTSQSLKLVQNNQEENSFTIISFIQSNNTNSNNNLNLSESVHLWSYDYISKIIGLFWIIGVVLYLLKVSGAYFYSQKLLNSSHYCIPNYWYRFIKEKAEQLNINKSIKLIESKNFNSAFTYGFIKPIIVFPIGFFSTLPQDQLEAVILHELYHIKHNDYIVNMLVMLVEVVLFYHPLMWYLAKNIRYERENRCDDHVIKLINKKVYANALVNMEAYRQSISLAIPFSNKNSNLKIRIMRIFDQKPERNIGLKPIISLMLSFILLTSFTLFKIDNYKVKESIKNVSTDIFKPDENDETENNLIHDKDSEEQKDISNLDYKSSENKDAATEIYLSSDIINSDKENLLDKKESLKITRIAPRKISQTGSFKSLNLDYLKPFNQDNLKLLEQLIEKYKNDKDSNIKIKLDGKLIDFYYNFEKYLIGKYIKEIRIVMKNKSSSEGTIEILTIDEEKSNKENNSAKNKVLIKVAYLTPSGNYTDEVSMESKEGNVLGVLGVNGYNILYVIDGEAQELGFKPDLIVPNDIKNIVVLKGEKAIDKYGQRAKNGAIEINLK</sequence>
<dbReference type="Pfam" id="PF05569">
    <property type="entry name" value="Peptidase_M56"/>
    <property type="match status" value="1"/>
</dbReference>
<accession>A0AA51R861</accession>
<dbReference type="PANTHER" id="PTHR34978:SF3">
    <property type="entry name" value="SLR0241 PROTEIN"/>
    <property type="match status" value="1"/>
</dbReference>
<evidence type="ECO:0000256" key="2">
    <source>
        <dbReference type="SAM" id="Phobius"/>
    </source>
</evidence>